<protein>
    <recommendedName>
        <fullName evidence="2">Phage tail protein</fullName>
    </recommendedName>
</protein>
<comment type="caution">
    <text evidence="1">The sequence shown here is derived from an EMBL/GenBank/DDBJ whole genome shotgun (WGS) entry which is preliminary data.</text>
</comment>
<dbReference type="InterPro" id="IPR058640">
    <property type="entry name" value="Phi812_tail_tube"/>
</dbReference>
<reference evidence="1" key="1">
    <citation type="journal article" date="2020" name="mSystems">
        <title>Genome- and Community-Level Interaction Insights into Carbon Utilization and Element Cycling Functions of Hydrothermarchaeota in Hydrothermal Sediment.</title>
        <authorList>
            <person name="Zhou Z."/>
            <person name="Liu Y."/>
            <person name="Xu W."/>
            <person name="Pan J."/>
            <person name="Luo Z.H."/>
            <person name="Li M."/>
        </authorList>
    </citation>
    <scope>NUCLEOTIDE SEQUENCE [LARGE SCALE GENOMIC DNA]</scope>
    <source>
        <strain evidence="1">SpSt-1071</strain>
    </source>
</reference>
<dbReference type="EMBL" id="DRXE01000026">
    <property type="protein sequence ID" value="HHM67239.1"/>
    <property type="molecule type" value="Genomic_DNA"/>
</dbReference>
<accession>A0A7C5RDM0</accession>
<sequence>MATIREQTVFHANHAVLKANGVAIGRLQNVQVSVDSGADYVYEVGSIDPVEINHNRRAYRITAQTFVLRQGGHAVFHKFPQKLGEVPAMTIEFLDRDTGTYWIALGVEPVGQTVNVSANQRVAHNVQFMALAVQQKGSGGGSPVGRA</sequence>
<organism evidence="1">
    <name type="scientific">Thermus caliditerrae</name>
    <dbReference type="NCBI Taxonomy" id="1330700"/>
    <lineage>
        <taxon>Bacteria</taxon>
        <taxon>Thermotogati</taxon>
        <taxon>Deinococcota</taxon>
        <taxon>Deinococci</taxon>
        <taxon>Thermales</taxon>
        <taxon>Thermaceae</taxon>
        <taxon>Thermus</taxon>
    </lineage>
</organism>
<name>A0A7C5RDM0_9DEIN</name>
<dbReference type="Pfam" id="PF26461">
    <property type="entry name" value="Phi812_tail_tube"/>
    <property type="match status" value="1"/>
</dbReference>
<gene>
    <name evidence="1" type="ORF">ENM28_00665</name>
</gene>
<evidence type="ECO:0000313" key="1">
    <source>
        <dbReference type="EMBL" id="HHM67239.1"/>
    </source>
</evidence>
<dbReference type="AlphaFoldDB" id="A0A7C5RDM0"/>
<proteinExistence type="predicted"/>
<evidence type="ECO:0008006" key="2">
    <source>
        <dbReference type="Google" id="ProtNLM"/>
    </source>
</evidence>